<dbReference type="RefSeq" id="WP_154863612.1">
    <property type="nucleotide sequence ID" value="NZ_CABVJB010000008.1"/>
</dbReference>
<name>A0A5E7UNI6_PSEFL</name>
<accession>A0A5E7UNI6</accession>
<sequence>MDELTTLHNAIEATFRAGLPSVVSVEAFPELNAEVGLPAVLFALTEIGEAPDNGSGKTSLSGRFQVCIMVDSTISKAALQAAILAAEISKILRGQYWGLDFVEEVQEVRAFPDDSMPELAQFVVWIVEWKQVFQIGETEWLWPVEPPGSLYLNVDGCTGTGNEDHYFQPEDLAWDTPAPNTTG</sequence>
<evidence type="ECO:0000313" key="2">
    <source>
        <dbReference type="Proteomes" id="UP000325565"/>
    </source>
</evidence>
<dbReference type="EMBL" id="CABVJB010000008">
    <property type="protein sequence ID" value="VVQ11696.1"/>
    <property type="molecule type" value="Genomic_DNA"/>
</dbReference>
<dbReference type="AlphaFoldDB" id="A0A5E7UNI6"/>
<gene>
    <name evidence="1" type="ORF">PS922_04876</name>
</gene>
<evidence type="ECO:0008006" key="3">
    <source>
        <dbReference type="Google" id="ProtNLM"/>
    </source>
</evidence>
<evidence type="ECO:0000313" key="1">
    <source>
        <dbReference type="EMBL" id="VVQ11696.1"/>
    </source>
</evidence>
<reference evidence="1 2" key="1">
    <citation type="submission" date="2019-09" db="EMBL/GenBank/DDBJ databases">
        <authorList>
            <person name="Chandra G."/>
            <person name="Truman W A."/>
        </authorList>
    </citation>
    <scope>NUCLEOTIDE SEQUENCE [LARGE SCALE GENOMIC DNA]</scope>
    <source>
        <strain evidence="1">PS922</strain>
    </source>
</reference>
<dbReference type="Proteomes" id="UP000325565">
    <property type="component" value="Unassembled WGS sequence"/>
</dbReference>
<protein>
    <recommendedName>
        <fullName evidence="3">Phage protein</fullName>
    </recommendedName>
</protein>
<proteinExistence type="predicted"/>
<organism evidence="1 2">
    <name type="scientific">Pseudomonas fluorescens</name>
    <dbReference type="NCBI Taxonomy" id="294"/>
    <lineage>
        <taxon>Bacteria</taxon>
        <taxon>Pseudomonadati</taxon>
        <taxon>Pseudomonadota</taxon>
        <taxon>Gammaproteobacteria</taxon>
        <taxon>Pseudomonadales</taxon>
        <taxon>Pseudomonadaceae</taxon>
        <taxon>Pseudomonas</taxon>
    </lineage>
</organism>